<gene>
    <name evidence="7" type="ORF">GBAR_LOCUS6225</name>
</gene>
<sequence length="225" mass="25114">MAAALAKIFGTGKKGEPPSPQQAIQKLRETEEMLSKKTEFLEKKIDKEMQTVKKNGMKNKRAALNALKRKKRLEKQLAQIDGTLSTIEFQREALENAQTNTEVLKNMSYAAKALKAAHQHLDVDDVHDMMDDISEQNEIAQEIGDALSAPIGFNQDLDEDELLAELEELEQEELEGQLLDVETPSAPLEDPSEQLPDVPTHVPASRKKVADEDDDLRELAAWATS</sequence>
<dbReference type="GO" id="GO:0000815">
    <property type="term" value="C:ESCRT III complex"/>
    <property type="evidence" value="ECO:0007669"/>
    <property type="project" value="TreeGrafter"/>
</dbReference>
<evidence type="ECO:0000313" key="7">
    <source>
        <dbReference type="EMBL" id="CAI8009216.1"/>
    </source>
</evidence>
<feature type="region of interest" description="Disordered" evidence="6">
    <location>
        <begin position="1"/>
        <end position="23"/>
    </location>
</feature>
<evidence type="ECO:0000256" key="3">
    <source>
        <dbReference type="ARBA" id="ARBA00022753"/>
    </source>
</evidence>
<dbReference type="Proteomes" id="UP001174909">
    <property type="component" value="Unassembled WGS sequence"/>
</dbReference>
<dbReference type="PANTHER" id="PTHR22761">
    <property type="entry name" value="CHARGED MULTIVESICULAR BODY PROTEIN"/>
    <property type="match status" value="1"/>
</dbReference>
<dbReference type="PANTHER" id="PTHR22761:SF10">
    <property type="entry name" value="GH13992P"/>
    <property type="match status" value="1"/>
</dbReference>
<dbReference type="EMBL" id="CASHTH010000934">
    <property type="protein sequence ID" value="CAI8009216.1"/>
    <property type="molecule type" value="Genomic_DNA"/>
</dbReference>
<dbReference type="GO" id="GO:0009898">
    <property type="term" value="C:cytoplasmic side of plasma membrane"/>
    <property type="evidence" value="ECO:0007669"/>
    <property type="project" value="TreeGrafter"/>
</dbReference>
<evidence type="ECO:0000256" key="2">
    <source>
        <dbReference type="ARBA" id="ARBA00006190"/>
    </source>
</evidence>
<keyword evidence="8" id="KW-1185">Reference proteome</keyword>
<evidence type="ECO:0000256" key="4">
    <source>
        <dbReference type="ARBA" id="ARBA00023054"/>
    </source>
</evidence>
<dbReference type="GO" id="GO:0006900">
    <property type="term" value="P:vesicle budding from membrane"/>
    <property type="evidence" value="ECO:0007669"/>
    <property type="project" value="TreeGrafter"/>
</dbReference>
<dbReference type="Gene3D" id="1.10.287.1060">
    <property type="entry name" value="ESAT-6-like"/>
    <property type="match status" value="1"/>
</dbReference>
<protein>
    <submittedName>
        <fullName evidence="7">Charged multivesicular body protein 4b</fullName>
    </submittedName>
</protein>
<comment type="similarity">
    <text evidence="2">Belongs to the SNF7 family.</text>
</comment>
<dbReference type="FunFam" id="1.10.287.1060:FF:000001">
    <property type="entry name" value="Charged multivesicular body protein 4b"/>
    <property type="match status" value="1"/>
</dbReference>
<name>A0AA35RF52_GEOBA</name>
<feature type="coiled-coil region" evidence="5">
    <location>
        <begin position="24"/>
        <end position="107"/>
    </location>
</feature>
<evidence type="ECO:0000256" key="6">
    <source>
        <dbReference type="SAM" id="MobiDB-lite"/>
    </source>
</evidence>
<keyword evidence="3" id="KW-0967">Endosome</keyword>
<dbReference type="InterPro" id="IPR005024">
    <property type="entry name" value="Snf7_fam"/>
</dbReference>
<evidence type="ECO:0000313" key="8">
    <source>
        <dbReference type="Proteomes" id="UP001174909"/>
    </source>
</evidence>
<keyword evidence="4 5" id="KW-0175">Coiled coil</keyword>
<feature type="region of interest" description="Disordered" evidence="6">
    <location>
        <begin position="183"/>
        <end position="214"/>
    </location>
</feature>
<proteinExistence type="inferred from homology"/>
<dbReference type="GO" id="GO:0005771">
    <property type="term" value="C:multivesicular body"/>
    <property type="evidence" value="ECO:0007669"/>
    <property type="project" value="TreeGrafter"/>
</dbReference>
<dbReference type="GO" id="GO:0032511">
    <property type="term" value="P:late endosome to vacuole transport via multivesicular body sorting pathway"/>
    <property type="evidence" value="ECO:0007669"/>
    <property type="project" value="TreeGrafter"/>
</dbReference>
<comment type="subcellular location">
    <subcellularLocation>
        <location evidence="1">Late endosome</location>
    </subcellularLocation>
</comment>
<evidence type="ECO:0000256" key="5">
    <source>
        <dbReference type="SAM" id="Coils"/>
    </source>
</evidence>
<dbReference type="Pfam" id="PF03357">
    <property type="entry name" value="Snf7"/>
    <property type="match status" value="1"/>
</dbReference>
<comment type="caution">
    <text evidence="7">The sequence shown here is derived from an EMBL/GenBank/DDBJ whole genome shotgun (WGS) entry which is preliminary data.</text>
</comment>
<dbReference type="AlphaFoldDB" id="A0AA35RF52"/>
<evidence type="ECO:0000256" key="1">
    <source>
        <dbReference type="ARBA" id="ARBA00004603"/>
    </source>
</evidence>
<reference evidence="7" key="1">
    <citation type="submission" date="2023-03" db="EMBL/GenBank/DDBJ databases">
        <authorList>
            <person name="Steffen K."/>
            <person name="Cardenas P."/>
        </authorList>
    </citation>
    <scope>NUCLEOTIDE SEQUENCE</scope>
</reference>
<dbReference type="Gene3D" id="6.10.250.1710">
    <property type="match status" value="1"/>
</dbReference>
<organism evidence="7 8">
    <name type="scientific">Geodia barretti</name>
    <name type="common">Barrett's horny sponge</name>
    <dbReference type="NCBI Taxonomy" id="519541"/>
    <lineage>
        <taxon>Eukaryota</taxon>
        <taxon>Metazoa</taxon>
        <taxon>Porifera</taxon>
        <taxon>Demospongiae</taxon>
        <taxon>Heteroscleromorpha</taxon>
        <taxon>Tetractinellida</taxon>
        <taxon>Astrophorina</taxon>
        <taxon>Geodiidae</taxon>
        <taxon>Geodia</taxon>
    </lineage>
</organism>
<accession>A0AA35RF52</accession>